<name>A0A915I580_ROMCU</name>
<dbReference type="Proteomes" id="UP000887565">
    <property type="component" value="Unplaced"/>
</dbReference>
<dbReference type="WBParaSite" id="nRc.2.0.1.t09297-RA">
    <property type="protein sequence ID" value="nRc.2.0.1.t09297-RA"/>
    <property type="gene ID" value="nRc.2.0.1.g09297"/>
</dbReference>
<evidence type="ECO:0000313" key="2">
    <source>
        <dbReference type="WBParaSite" id="nRc.2.0.1.t09297-RA"/>
    </source>
</evidence>
<proteinExistence type="predicted"/>
<dbReference type="AlphaFoldDB" id="A0A915I580"/>
<organism evidence="1 2">
    <name type="scientific">Romanomermis culicivorax</name>
    <name type="common">Nematode worm</name>
    <dbReference type="NCBI Taxonomy" id="13658"/>
    <lineage>
        <taxon>Eukaryota</taxon>
        <taxon>Metazoa</taxon>
        <taxon>Ecdysozoa</taxon>
        <taxon>Nematoda</taxon>
        <taxon>Enoplea</taxon>
        <taxon>Dorylaimia</taxon>
        <taxon>Mermithida</taxon>
        <taxon>Mermithoidea</taxon>
        <taxon>Mermithidae</taxon>
        <taxon>Romanomermis</taxon>
    </lineage>
</organism>
<evidence type="ECO:0000313" key="1">
    <source>
        <dbReference type="Proteomes" id="UP000887565"/>
    </source>
</evidence>
<protein>
    <submittedName>
        <fullName evidence="2">Ovule protein</fullName>
    </submittedName>
</protein>
<keyword evidence="1" id="KW-1185">Reference proteome</keyword>
<reference evidence="2" key="1">
    <citation type="submission" date="2022-11" db="UniProtKB">
        <authorList>
            <consortium name="WormBaseParasite"/>
        </authorList>
    </citation>
    <scope>IDENTIFICATION</scope>
</reference>
<accession>A0A915I580</accession>
<sequence>PRFLFASHLLYTKAVKLNPFFICKPKACFSILLSSTEAAVDCLILLRCLLYPALLPYCYHRPF</sequence>